<comment type="caution">
    <text evidence="2">The sequence shown here is derived from an EMBL/GenBank/DDBJ whole genome shotgun (WGS) entry which is preliminary data.</text>
</comment>
<dbReference type="AlphaFoldDB" id="A0AAE3DKM5"/>
<keyword evidence="1" id="KW-0812">Transmembrane</keyword>
<keyword evidence="3" id="KW-1185">Reference proteome</keyword>
<dbReference type="Proteomes" id="UP001198962">
    <property type="component" value="Unassembled WGS sequence"/>
</dbReference>
<evidence type="ECO:0000313" key="2">
    <source>
        <dbReference type="EMBL" id="MCC2165484.1"/>
    </source>
</evidence>
<organism evidence="2 3">
    <name type="scientific">Brotaphodocola catenula</name>
    <dbReference type="NCBI Taxonomy" id="2885361"/>
    <lineage>
        <taxon>Bacteria</taxon>
        <taxon>Bacillati</taxon>
        <taxon>Bacillota</taxon>
        <taxon>Clostridia</taxon>
        <taxon>Lachnospirales</taxon>
        <taxon>Lachnospiraceae</taxon>
        <taxon>Brotaphodocola</taxon>
    </lineage>
</organism>
<reference evidence="2" key="1">
    <citation type="submission" date="2021-10" db="EMBL/GenBank/DDBJ databases">
        <title>Anaerobic single-cell dispensing facilitates the cultivation of human gut bacteria.</title>
        <authorList>
            <person name="Afrizal A."/>
        </authorList>
    </citation>
    <scope>NUCLEOTIDE SEQUENCE</scope>
    <source>
        <strain evidence="2">CLA-AA-H274</strain>
    </source>
</reference>
<sequence>MKICPKCKRTYQDEYQFCTVCGCNLENKKTHKWHNKRNMLIGMIVVSIAIVCTGFTISEQKKISDTRKMVENRKNEKALEEYRNTPTKSDLKVNNDWTTEKSGSYIYIKGSVTNVSRSKTIRYFEVEAKFCDNSGNVIDSDWTNDSEELEPGETRKFEIMHKYSKDEKDIRLSVKEVK</sequence>
<dbReference type="NCBIfam" id="NF038353">
    <property type="entry name" value="FxLYD_dom"/>
    <property type="match status" value="1"/>
</dbReference>
<accession>A0AAE3DKM5</accession>
<evidence type="ECO:0000256" key="1">
    <source>
        <dbReference type="SAM" id="Phobius"/>
    </source>
</evidence>
<keyword evidence="1" id="KW-1133">Transmembrane helix</keyword>
<name>A0AAE3DKM5_9FIRM</name>
<dbReference type="InterPro" id="IPR047676">
    <property type="entry name" value="FxLYD_dom"/>
</dbReference>
<proteinExistence type="predicted"/>
<feature type="transmembrane region" description="Helical" evidence="1">
    <location>
        <begin position="38"/>
        <end position="57"/>
    </location>
</feature>
<protein>
    <submittedName>
        <fullName evidence="2">FxLYD domain-containing protein</fullName>
    </submittedName>
</protein>
<gene>
    <name evidence="2" type="ORF">LKD32_11485</name>
</gene>
<evidence type="ECO:0000313" key="3">
    <source>
        <dbReference type="Proteomes" id="UP001198962"/>
    </source>
</evidence>
<dbReference type="EMBL" id="JAJEPU010000037">
    <property type="protein sequence ID" value="MCC2165484.1"/>
    <property type="molecule type" value="Genomic_DNA"/>
</dbReference>
<keyword evidence="1" id="KW-0472">Membrane</keyword>
<dbReference type="RefSeq" id="WP_308451777.1">
    <property type="nucleotide sequence ID" value="NZ_JAJEPU010000037.1"/>
</dbReference>